<dbReference type="PANTHER" id="PTHR24320:SF252">
    <property type="entry name" value="DEHYDROGENASE_REDUCTASE FAMILY PROTEIN, PUTATIVE (AFU_ORTHOLOGUE AFUA_3G08550)-RELATED"/>
    <property type="match status" value="1"/>
</dbReference>
<dbReference type="EMBL" id="MU003838">
    <property type="protein sequence ID" value="KAF2717687.1"/>
    <property type="molecule type" value="Genomic_DNA"/>
</dbReference>
<dbReference type="GO" id="GO:0016491">
    <property type="term" value="F:oxidoreductase activity"/>
    <property type="evidence" value="ECO:0007669"/>
    <property type="project" value="UniProtKB-KW"/>
</dbReference>
<evidence type="ECO:0000256" key="2">
    <source>
        <dbReference type="ARBA" id="ARBA00022857"/>
    </source>
</evidence>
<reference evidence="4" key="1">
    <citation type="journal article" date="2020" name="Stud. Mycol.">
        <title>101 Dothideomycetes genomes: a test case for predicting lifestyles and emergence of pathogens.</title>
        <authorList>
            <person name="Haridas S."/>
            <person name="Albert R."/>
            <person name="Binder M."/>
            <person name="Bloem J."/>
            <person name="Labutti K."/>
            <person name="Salamov A."/>
            <person name="Andreopoulos B."/>
            <person name="Baker S."/>
            <person name="Barry K."/>
            <person name="Bills G."/>
            <person name="Bluhm B."/>
            <person name="Cannon C."/>
            <person name="Castanera R."/>
            <person name="Culley D."/>
            <person name="Daum C."/>
            <person name="Ezra D."/>
            <person name="Gonzalez J."/>
            <person name="Henrissat B."/>
            <person name="Kuo A."/>
            <person name="Liang C."/>
            <person name="Lipzen A."/>
            <person name="Lutzoni F."/>
            <person name="Magnuson J."/>
            <person name="Mondo S."/>
            <person name="Nolan M."/>
            <person name="Ohm R."/>
            <person name="Pangilinan J."/>
            <person name="Park H.-J."/>
            <person name="Ramirez L."/>
            <person name="Alfaro M."/>
            <person name="Sun H."/>
            <person name="Tritt A."/>
            <person name="Yoshinaga Y."/>
            <person name="Zwiers L.-H."/>
            <person name="Turgeon B."/>
            <person name="Goodwin S."/>
            <person name="Spatafora J."/>
            <person name="Crous P."/>
            <person name="Grigoriev I."/>
        </authorList>
    </citation>
    <scope>NUCLEOTIDE SEQUENCE</scope>
    <source>
        <strain evidence="4">CBS 116435</strain>
    </source>
</reference>
<evidence type="ECO:0000313" key="5">
    <source>
        <dbReference type="Proteomes" id="UP000799441"/>
    </source>
</evidence>
<dbReference type="SUPFAM" id="SSF51735">
    <property type="entry name" value="NAD(P)-binding Rossmann-fold domains"/>
    <property type="match status" value="1"/>
</dbReference>
<accession>A0A9P4UJ84</accession>
<dbReference type="Proteomes" id="UP000799441">
    <property type="component" value="Unassembled WGS sequence"/>
</dbReference>
<keyword evidence="5" id="KW-1185">Reference proteome</keyword>
<comment type="caution">
    <text evidence="4">The sequence shown here is derived from an EMBL/GenBank/DDBJ whole genome shotgun (WGS) entry which is preliminary data.</text>
</comment>
<name>A0A9P4UJ84_9PEZI</name>
<gene>
    <name evidence="4" type="ORF">K431DRAFT_322950</name>
</gene>
<sequence>MGFLYSQLFITRPHPTKPFDGQTVIITGSNPGLGKEVARHIARLGVAKVILAVRNIKTREDAREDIITSVERASVELPKSITPFAITPDPGHKSQISINVICTYLLALLMLPQLKSSAQRYSIQPRLVIVSSEVHAIAKFPESTRTSNFAERYKTSKLLEVLINRDIAPKLENIGVILNMLNPGLCHSSLSQHSGGLLEVTKLFLARSTEVGSRSLVLAAQAGAESHGKHINDGKVGDGALSAFVRSEDGKRAGERVWGELKNILERAQHGVSKNL</sequence>
<evidence type="ECO:0000256" key="1">
    <source>
        <dbReference type="ARBA" id="ARBA00006484"/>
    </source>
</evidence>
<comment type="similarity">
    <text evidence="1">Belongs to the short-chain dehydrogenases/reductases (SDR) family.</text>
</comment>
<dbReference type="Gene3D" id="3.40.50.720">
    <property type="entry name" value="NAD(P)-binding Rossmann-like Domain"/>
    <property type="match status" value="2"/>
</dbReference>
<dbReference type="OrthoDB" id="542013at2759"/>
<keyword evidence="3" id="KW-0560">Oxidoreductase</keyword>
<dbReference type="PANTHER" id="PTHR24320">
    <property type="entry name" value="RETINOL DEHYDROGENASE"/>
    <property type="match status" value="1"/>
</dbReference>
<keyword evidence="2" id="KW-0521">NADP</keyword>
<protein>
    <submittedName>
        <fullName evidence="4">NAD(P)-binding protein</fullName>
    </submittedName>
</protein>
<dbReference type="PRINTS" id="PR00081">
    <property type="entry name" value="GDHRDH"/>
</dbReference>
<dbReference type="InterPro" id="IPR002347">
    <property type="entry name" value="SDR_fam"/>
</dbReference>
<evidence type="ECO:0000313" key="4">
    <source>
        <dbReference type="EMBL" id="KAF2717687.1"/>
    </source>
</evidence>
<dbReference type="AlphaFoldDB" id="A0A9P4UJ84"/>
<dbReference type="InterPro" id="IPR036291">
    <property type="entry name" value="NAD(P)-bd_dom_sf"/>
</dbReference>
<organism evidence="4 5">
    <name type="scientific">Polychaeton citri CBS 116435</name>
    <dbReference type="NCBI Taxonomy" id="1314669"/>
    <lineage>
        <taxon>Eukaryota</taxon>
        <taxon>Fungi</taxon>
        <taxon>Dikarya</taxon>
        <taxon>Ascomycota</taxon>
        <taxon>Pezizomycotina</taxon>
        <taxon>Dothideomycetes</taxon>
        <taxon>Dothideomycetidae</taxon>
        <taxon>Capnodiales</taxon>
        <taxon>Capnodiaceae</taxon>
        <taxon>Polychaeton</taxon>
    </lineage>
</organism>
<evidence type="ECO:0000256" key="3">
    <source>
        <dbReference type="ARBA" id="ARBA00023002"/>
    </source>
</evidence>
<proteinExistence type="inferred from homology"/>